<sequence>MERTLRKYLELSTSVWCSLSRCPSPIQSPIPTHFHPFSPIPVNPIPFSLPPSIPAPPRLSLATERYASRVLFRSTAASPPK</sequence>
<evidence type="ECO:0000313" key="2">
    <source>
        <dbReference type="Proteomes" id="UP000324222"/>
    </source>
</evidence>
<dbReference type="Proteomes" id="UP000324222">
    <property type="component" value="Unassembled WGS sequence"/>
</dbReference>
<accession>A0A5B7J740</accession>
<dbReference type="EMBL" id="VSRR010091626">
    <property type="protein sequence ID" value="MPC92540.1"/>
    <property type="molecule type" value="Genomic_DNA"/>
</dbReference>
<comment type="caution">
    <text evidence="1">The sequence shown here is derived from an EMBL/GenBank/DDBJ whole genome shotgun (WGS) entry which is preliminary data.</text>
</comment>
<dbReference type="AlphaFoldDB" id="A0A5B7J740"/>
<keyword evidence="2" id="KW-1185">Reference proteome</keyword>
<reference evidence="1 2" key="1">
    <citation type="submission" date="2019-05" db="EMBL/GenBank/DDBJ databases">
        <title>Another draft genome of Portunus trituberculatus and its Hox gene families provides insights of decapod evolution.</title>
        <authorList>
            <person name="Jeong J.-H."/>
            <person name="Song I."/>
            <person name="Kim S."/>
            <person name="Choi T."/>
            <person name="Kim D."/>
            <person name="Ryu S."/>
            <person name="Kim W."/>
        </authorList>
    </citation>
    <scope>NUCLEOTIDE SEQUENCE [LARGE SCALE GENOMIC DNA]</scope>
    <source>
        <tissue evidence="1">Muscle</tissue>
    </source>
</reference>
<evidence type="ECO:0000313" key="1">
    <source>
        <dbReference type="EMBL" id="MPC92540.1"/>
    </source>
</evidence>
<gene>
    <name evidence="1" type="ORF">E2C01_087633</name>
</gene>
<name>A0A5B7J740_PORTR</name>
<protein>
    <submittedName>
        <fullName evidence="1">Uncharacterized protein</fullName>
    </submittedName>
</protein>
<organism evidence="1 2">
    <name type="scientific">Portunus trituberculatus</name>
    <name type="common">Swimming crab</name>
    <name type="synonym">Neptunus trituberculatus</name>
    <dbReference type="NCBI Taxonomy" id="210409"/>
    <lineage>
        <taxon>Eukaryota</taxon>
        <taxon>Metazoa</taxon>
        <taxon>Ecdysozoa</taxon>
        <taxon>Arthropoda</taxon>
        <taxon>Crustacea</taxon>
        <taxon>Multicrustacea</taxon>
        <taxon>Malacostraca</taxon>
        <taxon>Eumalacostraca</taxon>
        <taxon>Eucarida</taxon>
        <taxon>Decapoda</taxon>
        <taxon>Pleocyemata</taxon>
        <taxon>Brachyura</taxon>
        <taxon>Eubrachyura</taxon>
        <taxon>Portunoidea</taxon>
        <taxon>Portunidae</taxon>
        <taxon>Portuninae</taxon>
        <taxon>Portunus</taxon>
    </lineage>
</organism>
<proteinExistence type="predicted"/>